<feature type="transmembrane region" description="Helical" evidence="1">
    <location>
        <begin position="67"/>
        <end position="84"/>
    </location>
</feature>
<accession>A0ABV9YGR6</accession>
<proteinExistence type="predicted"/>
<keyword evidence="3" id="KW-1185">Reference proteome</keyword>
<keyword evidence="1" id="KW-1133">Transmembrane helix</keyword>
<protein>
    <submittedName>
        <fullName evidence="2">Uncharacterized protein</fullName>
    </submittedName>
</protein>
<dbReference type="RefSeq" id="WP_378034875.1">
    <property type="nucleotide sequence ID" value="NZ_JBHSIV010000004.1"/>
</dbReference>
<keyword evidence="1" id="KW-0812">Transmembrane</keyword>
<evidence type="ECO:0000313" key="3">
    <source>
        <dbReference type="Proteomes" id="UP001595947"/>
    </source>
</evidence>
<dbReference type="EMBL" id="JBHSIV010000004">
    <property type="protein sequence ID" value="MFC5061519.1"/>
    <property type="molecule type" value="Genomic_DNA"/>
</dbReference>
<organism evidence="2 3">
    <name type="scientific">Actinomycetospora atypica</name>
    <dbReference type="NCBI Taxonomy" id="1290095"/>
    <lineage>
        <taxon>Bacteria</taxon>
        <taxon>Bacillati</taxon>
        <taxon>Actinomycetota</taxon>
        <taxon>Actinomycetes</taxon>
        <taxon>Pseudonocardiales</taxon>
        <taxon>Pseudonocardiaceae</taxon>
        <taxon>Actinomycetospora</taxon>
    </lineage>
</organism>
<gene>
    <name evidence="2" type="ORF">ACFPBZ_04830</name>
</gene>
<sequence>MSVVSVLALVVGVGLLGAGALAWSGTWRTWASPQVTRSVPITVVPGVGLFLVTLGVLPLLVRPVGDVLVLGGFLAAVGSWLVLLSEPPWWGPRWWRQRGSTAGVSDVEEVLWAGRVPPERDSEYLVLSERAPETPRLRRPVVLLDPELGCPTLHHADGAAPGSLLLFDDEVVFAADRRDDATRPGPTIRVLPAAGGIGVRRGSSPRDARVPTVVITALDATTPLRWQFEVPRAGSLITVLRRTYPR</sequence>
<feature type="transmembrane region" description="Helical" evidence="1">
    <location>
        <begin position="39"/>
        <end position="61"/>
    </location>
</feature>
<reference evidence="3" key="1">
    <citation type="journal article" date="2019" name="Int. J. Syst. Evol. Microbiol.">
        <title>The Global Catalogue of Microorganisms (GCM) 10K type strain sequencing project: providing services to taxonomists for standard genome sequencing and annotation.</title>
        <authorList>
            <consortium name="The Broad Institute Genomics Platform"/>
            <consortium name="The Broad Institute Genome Sequencing Center for Infectious Disease"/>
            <person name="Wu L."/>
            <person name="Ma J."/>
        </authorList>
    </citation>
    <scope>NUCLEOTIDE SEQUENCE [LARGE SCALE GENOMIC DNA]</scope>
    <source>
        <strain evidence="3">CGMCC 4.7093</strain>
    </source>
</reference>
<dbReference type="Proteomes" id="UP001595947">
    <property type="component" value="Unassembled WGS sequence"/>
</dbReference>
<keyword evidence="1" id="KW-0472">Membrane</keyword>
<evidence type="ECO:0000313" key="2">
    <source>
        <dbReference type="EMBL" id="MFC5061519.1"/>
    </source>
</evidence>
<feature type="transmembrane region" description="Helical" evidence="1">
    <location>
        <begin position="6"/>
        <end position="27"/>
    </location>
</feature>
<comment type="caution">
    <text evidence="2">The sequence shown here is derived from an EMBL/GenBank/DDBJ whole genome shotgun (WGS) entry which is preliminary data.</text>
</comment>
<evidence type="ECO:0000256" key="1">
    <source>
        <dbReference type="SAM" id="Phobius"/>
    </source>
</evidence>
<name>A0ABV9YGR6_9PSEU</name>